<accession>A0A977PKH9</accession>
<dbReference type="SUPFAM" id="SSF54211">
    <property type="entry name" value="Ribosomal protein S5 domain 2-like"/>
    <property type="match status" value="2"/>
</dbReference>
<dbReference type="InterPro" id="IPR000807">
    <property type="entry name" value="ImidazoleglycerolP_deHydtase"/>
</dbReference>
<dbReference type="GO" id="GO:0000105">
    <property type="term" value="P:L-histidine biosynthetic process"/>
    <property type="evidence" value="ECO:0007669"/>
    <property type="project" value="UniProtKB-KW"/>
</dbReference>
<protein>
    <recommendedName>
        <fullName evidence="2">Imidazoleglycerol-phosphate dehydratase</fullName>
    </recommendedName>
</protein>
<dbReference type="EMBL" id="CP006868">
    <property type="protein sequence ID" value="UXD21449.1"/>
    <property type="molecule type" value="Genomic_DNA"/>
</dbReference>
<keyword evidence="7" id="KW-1185">Reference proteome</keyword>
<reference evidence="6" key="1">
    <citation type="submission" date="2013-11" db="EMBL/GenBank/DDBJ databases">
        <title>Comparative genomics of Ignicoccus.</title>
        <authorList>
            <person name="Podar M."/>
        </authorList>
    </citation>
    <scope>NUCLEOTIDE SEQUENCE</scope>
    <source>
        <strain evidence="6">DSM 13166</strain>
    </source>
</reference>
<dbReference type="Gene3D" id="3.30.230.40">
    <property type="entry name" value="Imidazole glycerol phosphate dehydratase, domain 1"/>
    <property type="match status" value="2"/>
</dbReference>
<dbReference type="Pfam" id="PF00475">
    <property type="entry name" value="IGPD"/>
    <property type="match status" value="1"/>
</dbReference>
<keyword evidence="4" id="KW-0368">Histidine biosynthesis</keyword>
<dbReference type="InterPro" id="IPR020565">
    <property type="entry name" value="ImidazoleglycerP_deHydtase_CS"/>
</dbReference>
<evidence type="ECO:0000256" key="3">
    <source>
        <dbReference type="ARBA" id="ARBA00022605"/>
    </source>
</evidence>
<dbReference type="PANTHER" id="PTHR23133:SF2">
    <property type="entry name" value="IMIDAZOLEGLYCEROL-PHOSPHATE DEHYDRATASE"/>
    <property type="match status" value="1"/>
</dbReference>
<dbReference type="GO" id="GO:0004424">
    <property type="term" value="F:imidazoleglycerol-phosphate dehydratase activity"/>
    <property type="evidence" value="ECO:0007669"/>
    <property type="project" value="InterPro"/>
</dbReference>
<evidence type="ECO:0000256" key="2">
    <source>
        <dbReference type="ARBA" id="ARBA00016664"/>
    </source>
</evidence>
<sequence>MKRVTRETSIEVEKCDTTQVVTPIPFFTHMLETLLKHSSLSLCINAEDLLGYDDHHVVEDVAIVLGRYLNTLFKKDLKRRFAWSVVPMDESLALCSLDVSGRGSFHYDFSFEREEIGGLATENVAHFFETIAREARITLHLRILSGTNDHHKIEALFKSFAICLGQSLGTWRGGGSTKGVLDL</sequence>
<dbReference type="FunFam" id="3.30.230.40:FF:000003">
    <property type="entry name" value="Imidazoleglycerol-phosphate dehydratase HisB"/>
    <property type="match status" value="1"/>
</dbReference>
<keyword evidence="3" id="KW-0028">Amino-acid biosynthesis</keyword>
<proteinExistence type="predicted"/>
<evidence type="ECO:0000313" key="7">
    <source>
        <dbReference type="Proteomes" id="UP001063698"/>
    </source>
</evidence>
<dbReference type="KEGG" id="ipc:IPA_04390"/>
<dbReference type="InterPro" id="IPR038494">
    <property type="entry name" value="IGPD_sf"/>
</dbReference>
<organism evidence="6 7">
    <name type="scientific">Ignicoccus pacificus DSM 13166</name>
    <dbReference type="NCBI Taxonomy" id="940294"/>
    <lineage>
        <taxon>Archaea</taxon>
        <taxon>Thermoproteota</taxon>
        <taxon>Thermoprotei</taxon>
        <taxon>Desulfurococcales</taxon>
        <taxon>Desulfurococcaceae</taxon>
        <taxon>Ignicoccus</taxon>
    </lineage>
</organism>
<dbReference type="FunFam" id="3.30.230.40:FF:000001">
    <property type="entry name" value="Imidazoleglycerol-phosphate dehydratase HisB"/>
    <property type="match status" value="1"/>
</dbReference>
<dbReference type="PROSITE" id="PS00955">
    <property type="entry name" value="IGP_DEHYDRATASE_2"/>
    <property type="match status" value="1"/>
</dbReference>
<dbReference type="InterPro" id="IPR020568">
    <property type="entry name" value="Ribosomal_Su5_D2-typ_SF"/>
</dbReference>
<keyword evidence="5 6" id="KW-0456">Lyase</keyword>
<dbReference type="PROSITE" id="PS00954">
    <property type="entry name" value="IGP_DEHYDRATASE_1"/>
    <property type="match status" value="1"/>
</dbReference>
<evidence type="ECO:0000256" key="4">
    <source>
        <dbReference type="ARBA" id="ARBA00023102"/>
    </source>
</evidence>
<dbReference type="Proteomes" id="UP001063698">
    <property type="component" value="Chromosome"/>
</dbReference>
<evidence type="ECO:0000313" key="6">
    <source>
        <dbReference type="EMBL" id="UXD21449.1"/>
    </source>
</evidence>
<name>A0A977PKH9_9CREN</name>
<evidence type="ECO:0000256" key="5">
    <source>
        <dbReference type="ARBA" id="ARBA00023239"/>
    </source>
</evidence>
<dbReference type="PANTHER" id="PTHR23133">
    <property type="entry name" value="IMIDAZOLEGLYCEROL-PHOSPHATE DEHYDRATASE HIS7"/>
    <property type="match status" value="1"/>
</dbReference>
<dbReference type="AlphaFoldDB" id="A0A977PKH9"/>
<comment type="pathway">
    <text evidence="1">Amino-acid biosynthesis; L-histidine biosynthesis; L-histidine from 5-phospho-alpha-D-ribose 1-diphosphate: step 6/9.</text>
</comment>
<gene>
    <name evidence="6" type="primary">hisB</name>
    <name evidence="6" type="ORF">IPA_04390</name>
</gene>
<evidence type="ECO:0000256" key="1">
    <source>
        <dbReference type="ARBA" id="ARBA00005047"/>
    </source>
</evidence>